<evidence type="ECO:0000256" key="1">
    <source>
        <dbReference type="SAM" id="MobiDB-lite"/>
    </source>
</evidence>
<dbReference type="VEuPathDB" id="FungiDB:PV09_04768"/>
<keyword evidence="2" id="KW-0472">Membrane</keyword>
<feature type="region of interest" description="Disordered" evidence="1">
    <location>
        <begin position="58"/>
        <end position="79"/>
    </location>
</feature>
<dbReference type="HOGENOM" id="CLU_542062_0_0_1"/>
<dbReference type="AlphaFoldDB" id="A0A0D1YTF4"/>
<dbReference type="RefSeq" id="XP_016213796.1">
    <property type="nucleotide sequence ID" value="XM_016358178.1"/>
</dbReference>
<dbReference type="Proteomes" id="UP000053259">
    <property type="component" value="Unassembled WGS sequence"/>
</dbReference>
<feature type="compositionally biased region" description="Polar residues" evidence="1">
    <location>
        <begin position="153"/>
        <end position="168"/>
    </location>
</feature>
<keyword evidence="3" id="KW-0732">Signal</keyword>
<proteinExistence type="predicted"/>
<feature type="transmembrane region" description="Helical" evidence="2">
    <location>
        <begin position="272"/>
        <end position="295"/>
    </location>
</feature>
<dbReference type="OrthoDB" id="3943401at2759"/>
<keyword evidence="5" id="KW-1185">Reference proteome</keyword>
<feature type="region of interest" description="Disordered" evidence="1">
    <location>
        <begin position="368"/>
        <end position="520"/>
    </location>
</feature>
<protein>
    <recommendedName>
        <fullName evidence="6">Mid2 domain-containing protein</fullName>
    </recommendedName>
</protein>
<evidence type="ECO:0000313" key="4">
    <source>
        <dbReference type="EMBL" id="KIW03927.1"/>
    </source>
</evidence>
<dbReference type="GeneID" id="27312741"/>
<feature type="region of interest" description="Disordered" evidence="1">
    <location>
        <begin position="142"/>
        <end position="266"/>
    </location>
</feature>
<dbReference type="STRING" id="253628.A0A0D1YTF4"/>
<accession>A0A0D1YTF4</accession>
<feature type="compositionally biased region" description="Low complexity" evidence="1">
    <location>
        <begin position="204"/>
        <end position="253"/>
    </location>
</feature>
<evidence type="ECO:0000256" key="2">
    <source>
        <dbReference type="SAM" id="Phobius"/>
    </source>
</evidence>
<sequence>MWQKAAFLAFFADLCLAQRGAILDFHGEDRSRIDGRSPADEPIARRWSALAAFASESTVRSGDNEIPSPQSLHTSSSDNTLNTFDLRSAQDEALPDGVFTTVLYPSVPTEAPTGVMVPTVITYTGNFDSAVVPTGYILETPAVPAPTPGGSAGPQTEFPTQPVPTQAPTEGPSIGTFPRPSDQSHGGVPTSSMGSSKMSARPNSHSASPTSTLSSTHSSTHSTSSGLSTSTSSSSRTSSSSSASASGTNLSTSKNGANTQGPDRNPHLSQGAVAGIAVGAVAFTVMLAGVFLLLLRRRTRPKTPDSPTIYPQEAYLYDPPITPPPSGPGAAGAEAPRNVPRPPTPEMGMTERSGLLAGAGAVAAAGAAARSRRGTMSGNNSPALRPTGTNGYTPVETRDITELSADNPFMDPPNAFQGIGNPQAWPLNPNAPSGLGTPPGSAAGPRNVTAAAADTDPVESRSQTPGSMYRDNPGRPSIAGVGSPRYERRISSNAINSGVTGPTGYNPAMQEARRAWGMED</sequence>
<evidence type="ECO:0008006" key="6">
    <source>
        <dbReference type="Google" id="ProtNLM"/>
    </source>
</evidence>
<feature type="region of interest" description="Disordered" evidence="1">
    <location>
        <begin position="301"/>
        <end position="349"/>
    </location>
</feature>
<dbReference type="EMBL" id="KN847542">
    <property type="protein sequence ID" value="KIW03927.1"/>
    <property type="molecule type" value="Genomic_DNA"/>
</dbReference>
<feature type="compositionally biased region" description="Polar residues" evidence="1">
    <location>
        <begin position="491"/>
        <end position="500"/>
    </location>
</feature>
<evidence type="ECO:0000256" key="3">
    <source>
        <dbReference type="SAM" id="SignalP"/>
    </source>
</evidence>
<evidence type="ECO:0000313" key="5">
    <source>
        <dbReference type="Proteomes" id="UP000053259"/>
    </source>
</evidence>
<feature type="signal peptide" evidence="3">
    <location>
        <begin position="1"/>
        <end position="17"/>
    </location>
</feature>
<organism evidence="4 5">
    <name type="scientific">Verruconis gallopava</name>
    <dbReference type="NCBI Taxonomy" id="253628"/>
    <lineage>
        <taxon>Eukaryota</taxon>
        <taxon>Fungi</taxon>
        <taxon>Dikarya</taxon>
        <taxon>Ascomycota</taxon>
        <taxon>Pezizomycotina</taxon>
        <taxon>Dothideomycetes</taxon>
        <taxon>Pleosporomycetidae</taxon>
        <taxon>Venturiales</taxon>
        <taxon>Sympoventuriaceae</taxon>
        <taxon>Verruconis</taxon>
    </lineage>
</organism>
<reference evidence="4 5" key="1">
    <citation type="submission" date="2015-01" db="EMBL/GenBank/DDBJ databases">
        <title>The Genome Sequence of Ochroconis gallopava CBS43764.</title>
        <authorList>
            <consortium name="The Broad Institute Genomics Platform"/>
            <person name="Cuomo C."/>
            <person name="de Hoog S."/>
            <person name="Gorbushina A."/>
            <person name="Stielow B."/>
            <person name="Teixiera M."/>
            <person name="Abouelleil A."/>
            <person name="Chapman S.B."/>
            <person name="Priest M."/>
            <person name="Young S.K."/>
            <person name="Wortman J."/>
            <person name="Nusbaum C."/>
            <person name="Birren B."/>
        </authorList>
    </citation>
    <scope>NUCLEOTIDE SEQUENCE [LARGE SCALE GENOMIC DNA]</scope>
    <source>
        <strain evidence="4 5">CBS 43764</strain>
    </source>
</reference>
<feature type="compositionally biased region" description="Basic and acidic residues" evidence="1">
    <location>
        <begin position="511"/>
        <end position="520"/>
    </location>
</feature>
<keyword evidence="2" id="KW-0812">Transmembrane</keyword>
<feature type="chain" id="PRO_5002237324" description="Mid2 domain-containing protein" evidence="3">
    <location>
        <begin position="18"/>
        <end position="520"/>
    </location>
</feature>
<gene>
    <name evidence="4" type="ORF">PV09_04768</name>
</gene>
<name>A0A0D1YTF4_9PEZI</name>
<keyword evidence="2" id="KW-1133">Transmembrane helix</keyword>
<feature type="compositionally biased region" description="Polar residues" evidence="1">
    <location>
        <begin position="181"/>
        <end position="203"/>
    </location>
</feature>
<dbReference type="InParanoid" id="A0A0D1YTF4"/>
<feature type="compositionally biased region" description="Polar residues" evidence="1">
    <location>
        <begin position="376"/>
        <end position="392"/>
    </location>
</feature>